<sequence length="379" mass="44432">MHEKYDDNLRFYLARLRRGALRAAMTPICNWQPLHSPAPGYTVVIGCPVGLTRVLFANLALLQQQRREHLHEVIIAFDVIRSRADHRLLDALRKRFDNLPLRFLFYDRRQARVLDAIGWAWCYCWLNWALPLAHTRTRYAIIHDLDALLLDRSMLEQRYHAIRERGDHYVGVNYYHGNGIVEDDRLAVTFEMACDVRELRLNHHPIDLFNRITRHQGRRIEFDTFLYPQRNARRSLLPLMPGSMVHPTQLVCQYVELHRRARYVPPARNNLPMLAYMYYLAGDELGLERQRQAWADAQGPIVDLLGRPADCRHLAPAHTAWLTAQIERVEHALADRVRDPVRRYLDALNRFADRQAHAQSQQGNQPDAPVYELEQRHAS</sequence>
<dbReference type="RefSeq" id="WP_425346040.1">
    <property type="nucleotide sequence ID" value="NZ_JBGUBD010000007.1"/>
</dbReference>
<feature type="region of interest" description="Disordered" evidence="1">
    <location>
        <begin position="355"/>
        <end position="379"/>
    </location>
</feature>
<dbReference type="Proteomes" id="UP001575105">
    <property type="component" value="Unassembled WGS sequence"/>
</dbReference>
<evidence type="ECO:0000313" key="3">
    <source>
        <dbReference type="Proteomes" id="UP001575105"/>
    </source>
</evidence>
<organism evidence="2 3">
    <name type="scientific">Natronomicrosphaera hydrolytica</name>
    <dbReference type="NCBI Taxonomy" id="3242702"/>
    <lineage>
        <taxon>Bacteria</taxon>
        <taxon>Pseudomonadati</taxon>
        <taxon>Planctomycetota</taxon>
        <taxon>Phycisphaerae</taxon>
        <taxon>Phycisphaerales</taxon>
        <taxon>Phycisphaeraceae</taxon>
        <taxon>Natronomicrosphaera</taxon>
    </lineage>
</organism>
<name>A0ABV4U684_9BACT</name>
<keyword evidence="3" id="KW-1185">Reference proteome</keyword>
<evidence type="ECO:0000313" key="2">
    <source>
        <dbReference type="EMBL" id="MFA9479113.1"/>
    </source>
</evidence>
<accession>A0ABV4U684</accession>
<reference evidence="2 3" key="1">
    <citation type="submission" date="2024-08" db="EMBL/GenBank/DDBJ databases">
        <title>Whole-genome sequencing of halo(alkali)philic microorganisms from hypersaline lakes.</title>
        <authorList>
            <person name="Sorokin D.Y."/>
            <person name="Merkel A.Y."/>
            <person name="Messina E."/>
            <person name="Yakimov M."/>
        </authorList>
    </citation>
    <scope>NUCLEOTIDE SEQUENCE [LARGE SCALE GENOMIC DNA]</scope>
    <source>
        <strain evidence="2 3">AB-hyl4</strain>
    </source>
</reference>
<evidence type="ECO:0008006" key="4">
    <source>
        <dbReference type="Google" id="ProtNLM"/>
    </source>
</evidence>
<gene>
    <name evidence="2" type="ORF">ACERK3_12545</name>
</gene>
<dbReference type="EMBL" id="JBGUBD010000007">
    <property type="protein sequence ID" value="MFA9479113.1"/>
    <property type="molecule type" value="Genomic_DNA"/>
</dbReference>
<protein>
    <recommendedName>
        <fullName evidence="4">Glycosyl transferase family 8</fullName>
    </recommendedName>
</protein>
<proteinExistence type="predicted"/>
<comment type="caution">
    <text evidence="2">The sequence shown here is derived from an EMBL/GenBank/DDBJ whole genome shotgun (WGS) entry which is preliminary data.</text>
</comment>
<evidence type="ECO:0000256" key="1">
    <source>
        <dbReference type="SAM" id="MobiDB-lite"/>
    </source>
</evidence>